<feature type="binding site" evidence="16">
    <location>
        <begin position="7"/>
        <end position="14"/>
    </location>
    <ligand>
        <name>ATP</name>
        <dbReference type="ChEBI" id="CHEBI:30616"/>
    </ligand>
</feature>
<dbReference type="PANTHER" id="PTHR34265">
    <property type="entry name" value="TYPE III PANTOTHENATE KINASE"/>
    <property type="match status" value="1"/>
</dbReference>
<evidence type="ECO:0000256" key="12">
    <source>
        <dbReference type="ARBA" id="ARBA00022958"/>
    </source>
</evidence>
<organism evidence="17 18">
    <name type="scientific">Spongiibacter thalassae</name>
    <dbReference type="NCBI Taxonomy" id="2721624"/>
    <lineage>
        <taxon>Bacteria</taxon>
        <taxon>Pseudomonadati</taxon>
        <taxon>Pseudomonadota</taxon>
        <taxon>Gammaproteobacteria</taxon>
        <taxon>Cellvibrionales</taxon>
        <taxon>Spongiibacteraceae</taxon>
        <taxon>Spongiibacter</taxon>
    </lineage>
</organism>
<comment type="subcellular location">
    <subcellularLocation>
        <location evidence="3 16">Cytoplasm</location>
    </subcellularLocation>
</comment>
<protein>
    <recommendedName>
        <fullName evidence="15 16">Type III pantothenate kinase</fullName>
        <ecNumber evidence="6 16">2.7.1.33</ecNumber>
    </recommendedName>
    <alternativeName>
        <fullName evidence="16">PanK-III</fullName>
    </alternativeName>
    <alternativeName>
        <fullName evidence="16">Pantothenic acid kinase</fullName>
    </alternativeName>
</protein>
<feature type="binding site" evidence="16">
    <location>
        <position position="172"/>
    </location>
    <ligand>
        <name>substrate</name>
    </ligand>
</feature>
<dbReference type="CDD" id="cd24015">
    <property type="entry name" value="ASKHA_NBD_PanK-III"/>
    <property type="match status" value="1"/>
</dbReference>
<comment type="cofactor">
    <cofactor evidence="2">
        <name>K(+)</name>
        <dbReference type="ChEBI" id="CHEBI:29103"/>
    </cofactor>
</comment>
<dbReference type="Gene3D" id="3.30.420.40">
    <property type="match status" value="2"/>
</dbReference>
<evidence type="ECO:0000256" key="4">
    <source>
        <dbReference type="ARBA" id="ARBA00005225"/>
    </source>
</evidence>
<reference evidence="17 18" key="1">
    <citation type="submission" date="2020-04" db="EMBL/GenBank/DDBJ databases">
        <authorList>
            <person name="Yoon J."/>
        </authorList>
    </citation>
    <scope>NUCLEOTIDE SEQUENCE [LARGE SCALE GENOMIC DNA]</scope>
    <source>
        <strain evidence="17 18">KMU-166</strain>
    </source>
</reference>
<evidence type="ECO:0000256" key="14">
    <source>
        <dbReference type="ARBA" id="ARBA00038036"/>
    </source>
</evidence>
<keyword evidence="11 16" id="KW-0067">ATP-binding</keyword>
<feature type="active site" description="Proton acceptor" evidence="16">
    <location>
        <position position="97"/>
    </location>
</feature>
<evidence type="ECO:0000313" key="17">
    <source>
        <dbReference type="EMBL" id="NKI18785.1"/>
    </source>
</evidence>
<sequence length="249" mass="26020">MLSLQLDVGNTATKWRLMDRGRRVNGGRCSLDAESLDRLASLSPDELWVASVASDQVEAQLCRDFQRHGLKPEFVRAANECAGVRNSYAEPGKMGVDRWLAMLGAYRAHPGGVVVVDAGTAATIDLVAPDGRHIGGYILPGFRLMCSSLTGSTGRVRYDNAAEVSLRPGRQTADCVEGAAWLALVSAVSGAIEQYTVAEGVVPDVVLTGGDAQVIAGLAGSRAAGWSIVEELVLDGLQLAVQAKGSGGG</sequence>
<keyword evidence="12 16" id="KW-0630">Potassium</keyword>
<evidence type="ECO:0000256" key="6">
    <source>
        <dbReference type="ARBA" id="ARBA00012102"/>
    </source>
</evidence>
<keyword evidence="18" id="KW-1185">Reference proteome</keyword>
<gene>
    <name evidence="16" type="primary">coaX</name>
    <name evidence="17" type="ORF">HCU74_15340</name>
</gene>
<evidence type="ECO:0000313" key="18">
    <source>
        <dbReference type="Proteomes" id="UP000765845"/>
    </source>
</evidence>
<feature type="binding site" evidence="16">
    <location>
        <begin position="95"/>
        <end position="98"/>
    </location>
    <ligand>
        <name>substrate</name>
    </ligand>
</feature>
<dbReference type="InterPro" id="IPR004619">
    <property type="entry name" value="Type_III_PanK"/>
</dbReference>
<feature type="binding site" evidence="16">
    <location>
        <position position="88"/>
    </location>
    <ligand>
        <name>substrate</name>
    </ligand>
</feature>
<comment type="caution">
    <text evidence="17">The sequence shown here is derived from an EMBL/GenBank/DDBJ whole genome shotgun (WGS) entry which is preliminary data.</text>
</comment>
<accession>A0ABX1GHT8</accession>
<comment type="pathway">
    <text evidence="4 16">Cofactor biosynthesis; coenzyme A biosynthesis; CoA from (R)-pantothenate: step 1/5.</text>
</comment>
<keyword evidence="8 16" id="KW-0808">Transferase</keyword>
<comment type="cofactor">
    <cofactor evidence="16">
        <name>NH4(+)</name>
        <dbReference type="ChEBI" id="CHEBI:28938"/>
    </cofactor>
    <cofactor evidence="16">
        <name>K(+)</name>
        <dbReference type="ChEBI" id="CHEBI:29103"/>
    </cofactor>
    <text evidence="16">A monovalent cation. Ammonium or potassium.</text>
</comment>
<evidence type="ECO:0000256" key="9">
    <source>
        <dbReference type="ARBA" id="ARBA00022741"/>
    </source>
</evidence>
<dbReference type="InterPro" id="IPR043129">
    <property type="entry name" value="ATPase_NBD"/>
</dbReference>
<evidence type="ECO:0000256" key="11">
    <source>
        <dbReference type="ARBA" id="ARBA00022840"/>
    </source>
</evidence>
<dbReference type="HAMAP" id="MF_01274">
    <property type="entry name" value="Pantothen_kinase_3"/>
    <property type="match status" value="1"/>
</dbReference>
<evidence type="ECO:0000256" key="15">
    <source>
        <dbReference type="ARBA" id="ARBA00040883"/>
    </source>
</evidence>
<keyword evidence="7 16" id="KW-0963">Cytoplasm</keyword>
<keyword evidence="9 16" id="KW-0547">Nucleotide-binding</keyword>
<evidence type="ECO:0000256" key="5">
    <source>
        <dbReference type="ARBA" id="ARBA00011738"/>
    </source>
</evidence>
<evidence type="ECO:0000256" key="1">
    <source>
        <dbReference type="ARBA" id="ARBA00001206"/>
    </source>
</evidence>
<keyword evidence="10 16" id="KW-0418">Kinase</keyword>
<evidence type="ECO:0000256" key="3">
    <source>
        <dbReference type="ARBA" id="ARBA00004496"/>
    </source>
</evidence>
<dbReference type="GO" id="GO:0016301">
    <property type="term" value="F:kinase activity"/>
    <property type="evidence" value="ECO:0007669"/>
    <property type="project" value="UniProtKB-KW"/>
</dbReference>
<dbReference type="Proteomes" id="UP000765845">
    <property type="component" value="Unassembled WGS sequence"/>
</dbReference>
<dbReference type="NCBIfam" id="TIGR00671">
    <property type="entry name" value="baf"/>
    <property type="match status" value="1"/>
</dbReference>
<evidence type="ECO:0000256" key="10">
    <source>
        <dbReference type="ARBA" id="ARBA00022777"/>
    </source>
</evidence>
<proteinExistence type="inferred from homology"/>
<comment type="similarity">
    <text evidence="14 16">Belongs to the type III pantothenate kinase family.</text>
</comment>
<dbReference type="Pfam" id="PF03309">
    <property type="entry name" value="Pan_kinase"/>
    <property type="match status" value="1"/>
</dbReference>
<name>A0ABX1GHT8_9GAMM</name>
<dbReference type="EMBL" id="JAAWWK010000005">
    <property type="protein sequence ID" value="NKI18785.1"/>
    <property type="molecule type" value="Genomic_DNA"/>
</dbReference>
<dbReference type="EC" id="2.7.1.33" evidence="6 16"/>
<evidence type="ECO:0000256" key="7">
    <source>
        <dbReference type="ARBA" id="ARBA00022490"/>
    </source>
</evidence>
<comment type="subunit">
    <text evidence="5 16">Homodimer.</text>
</comment>
<evidence type="ECO:0000256" key="13">
    <source>
        <dbReference type="ARBA" id="ARBA00022993"/>
    </source>
</evidence>
<comment type="function">
    <text evidence="16">Catalyzes the phosphorylation of pantothenate (Pan), the first step in CoA biosynthesis.</text>
</comment>
<keyword evidence="13 16" id="KW-0173">Coenzyme A biosynthesis</keyword>
<dbReference type="PANTHER" id="PTHR34265:SF1">
    <property type="entry name" value="TYPE III PANTOTHENATE KINASE"/>
    <property type="match status" value="1"/>
</dbReference>
<dbReference type="RefSeq" id="WP_168451290.1">
    <property type="nucleotide sequence ID" value="NZ_JAAWWK010000005.1"/>
</dbReference>
<evidence type="ECO:0000256" key="2">
    <source>
        <dbReference type="ARBA" id="ARBA00001958"/>
    </source>
</evidence>
<dbReference type="SUPFAM" id="SSF53067">
    <property type="entry name" value="Actin-like ATPase domain"/>
    <property type="match status" value="2"/>
</dbReference>
<comment type="catalytic activity">
    <reaction evidence="1 16">
        <text>(R)-pantothenate + ATP = (R)-4'-phosphopantothenate + ADP + H(+)</text>
        <dbReference type="Rhea" id="RHEA:16373"/>
        <dbReference type="ChEBI" id="CHEBI:10986"/>
        <dbReference type="ChEBI" id="CHEBI:15378"/>
        <dbReference type="ChEBI" id="CHEBI:29032"/>
        <dbReference type="ChEBI" id="CHEBI:30616"/>
        <dbReference type="ChEBI" id="CHEBI:456216"/>
        <dbReference type="EC" id="2.7.1.33"/>
    </reaction>
</comment>
<feature type="binding site" evidence="16">
    <location>
        <position position="117"/>
    </location>
    <ligand>
        <name>K(+)</name>
        <dbReference type="ChEBI" id="CHEBI:29103"/>
    </ligand>
</feature>
<evidence type="ECO:0000256" key="16">
    <source>
        <dbReference type="HAMAP-Rule" id="MF_01274"/>
    </source>
</evidence>
<feature type="binding site" evidence="16">
    <location>
        <position position="120"/>
    </location>
    <ligand>
        <name>ATP</name>
        <dbReference type="ChEBI" id="CHEBI:30616"/>
    </ligand>
</feature>
<evidence type="ECO:0000256" key="8">
    <source>
        <dbReference type="ARBA" id="ARBA00022679"/>
    </source>
</evidence>
<keyword evidence="16" id="KW-0479">Metal-binding</keyword>